<evidence type="ECO:0000256" key="3">
    <source>
        <dbReference type="ARBA" id="ARBA00022538"/>
    </source>
</evidence>
<dbReference type="Gene3D" id="3.30.70.1450">
    <property type="entry name" value="Regulator of K+ conductance, C-terminal domain"/>
    <property type="match status" value="2"/>
</dbReference>
<keyword evidence="5" id="KW-0520">NAD</keyword>
<dbReference type="STRING" id="1142394.PSMK_23270"/>
<dbReference type="SUPFAM" id="SSF51735">
    <property type="entry name" value="NAD(P)-binding Rossmann-fold domains"/>
    <property type="match status" value="2"/>
</dbReference>
<dbReference type="Pfam" id="PF02080">
    <property type="entry name" value="TrkA_C"/>
    <property type="match status" value="1"/>
</dbReference>
<evidence type="ECO:0000256" key="1">
    <source>
        <dbReference type="ARBA" id="ARBA00017378"/>
    </source>
</evidence>
<dbReference type="PANTHER" id="PTHR43833:SF5">
    <property type="entry name" value="TRK SYSTEM POTASSIUM UPTAKE PROTEIN TRKA"/>
    <property type="match status" value="1"/>
</dbReference>
<evidence type="ECO:0000256" key="6">
    <source>
        <dbReference type="ARBA" id="ARBA00023065"/>
    </source>
</evidence>
<evidence type="ECO:0000259" key="7">
    <source>
        <dbReference type="PROSITE" id="PS51201"/>
    </source>
</evidence>
<evidence type="ECO:0000313" key="9">
    <source>
        <dbReference type="EMBL" id="BAM04486.1"/>
    </source>
</evidence>
<dbReference type="Pfam" id="PF02254">
    <property type="entry name" value="TrkA_N"/>
    <property type="match status" value="2"/>
</dbReference>
<keyword evidence="2" id="KW-0813">Transport</keyword>
<dbReference type="PRINTS" id="PR00335">
    <property type="entry name" value="KUPTAKETRKA"/>
</dbReference>
<dbReference type="PROSITE" id="PS51201">
    <property type="entry name" value="RCK_N"/>
    <property type="match status" value="1"/>
</dbReference>
<dbReference type="EMBL" id="AP012338">
    <property type="protein sequence ID" value="BAM04486.1"/>
    <property type="molecule type" value="Genomic_DNA"/>
</dbReference>
<organism evidence="9 10">
    <name type="scientific">Phycisphaera mikurensis (strain NBRC 102666 / KCTC 22515 / FYK2301M01)</name>
    <dbReference type="NCBI Taxonomy" id="1142394"/>
    <lineage>
        <taxon>Bacteria</taxon>
        <taxon>Pseudomonadati</taxon>
        <taxon>Planctomycetota</taxon>
        <taxon>Phycisphaerae</taxon>
        <taxon>Phycisphaerales</taxon>
        <taxon>Phycisphaeraceae</taxon>
        <taxon>Phycisphaera</taxon>
    </lineage>
</organism>
<feature type="domain" description="RCK C-terminal" evidence="8">
    <location>
        <begin position="347"/>
        <end position="429"/>
    </location>
</feature>
<dbReference type="SUPFAM" id="SSF116726">
    <property type="entry name" value="TrkA C-terminal domain-like"/>
    <property type="match status" value="2"/>
</dbReference>
<evidence type="ECO:0000259" key="8">
    <source>
        <dbReference type="PROSITE" id="PS51202"/>
    </source>
</evidence>
<keyword evidence="3" id="KW-0633">Potassium transport</keyword>
<dbReference type="KEGG" id="phm:PSMK_23270"/>
<proteinExistence type="predicted"/>
<dbReference type="InterPro" id="IPR003148">
    <property type="entry name" value="RCK_N"/>
</dbReference>
<evidence type="ECO:0000313" key="10">
    <source>
        <dbReference type="Proteomes" id="UP000007881"/>
    </source>
</evidence>
<dbReference type="GO" id="GO:0005886">
    <property type="term" value="C:plasma membrane"/>
    <property type="evidence" value="ECO:0007669"/>
    <property type="project" value="InterPro"/>
</dbReference>
<evidence type="ECO:0000256" key="5">
    <source>
        <dbReference type="ARBA" id="ARBA00023027"/>
    </source>
</evidence>
<sequence>MLAPDGHNVTLIDRDPAKLAECESLIDIGAMEGDATRAEVLRRAGVAEADLFIAATSIDEINLLSASIASALGCDQTIARVHHASYFESQGLDYGKHFGIDHLVCPEHTTAVAVATTLRSPGAQEVENFARGSIELQRLPVGEGSKATRAKLSELPLPSCSLVVAVERGEEAFRPNADTELIAGDVVTAIGDESSLVKLFKVFGVETPRRLKVMLVGGTNQGVWLCRELRAKQFQVRLFESDPARAAALSERLPWVTVLTGDIIASEVLLDERVDQADAFIACTEDDETNILIAARAKTMGVKSAVCVLQRSVYTHLLSHIGIDLVFSPRATAVGEILRRLETHSMRHLATLADGVAEVYETRLNKADAAVIGVPLSRLNLPEQALVALVQRGAKTFIPAAAEQLALGDTVVVVAPSRARKPLRKALLGH</sequence>
<evidence type="ECO:0000256" key="4">
    <source>
        <dbReference type="ARBA" id="ARBA00022958"/>
    </source>
</evidence>
<accession>I0IGU8</accession>
<evidence type="ECO:0000256" key="2">
    <source>
        <dbReference type="ARBA" id="ARBA00022448"/>
    </source>
</evidence>
<dbReference type="InterPro" id="IPR036291">
    <property type="entry name" value="NAD(P)-bd_dom_sf"/>
</dbReference>
<dbReference type="InterPro" id="IPR006036">
    <property type="entry name" value="K_uptake_TrkA"/>
</dbReference>
<dbReference type="Proteomes" id="UP000007881">
    <property type="component" value="Chromosome"/>
</dbReference>
<dbReference type="PROSITE" id="PS51202">
    <property type="entry name" value="RCK_C"/>
    <property type="match status" value="2"/>
</dbReference>
<dbReference type="GO" id="GO:0015079">
    <property type="term" value="F:potassium ion transmembrane transporter activity"/>
    <property type="evidence" value="ECO:0007669"/>
    <property type="project" value="InterPro"/>
</dbReference>
<keyword evidence="4" id="KW-0630">Potassium</keyword>
<dbReference type="eggNOG" id="COG0569">
    <property type="taxonomic scope" value="Bacteria"/>
</dbReference>
<dbReference type="InterPro" id="IPR036721">
    <property type="entry name" value="RCK_C_sf"/>
</dbReference>
<dbReference type="InterPro" id="IPR006037">
    <property type="entry name" value="RCK_C"/>
</dbReference>
<dbReference type="InterPro" id="IPR050721">
    <property type="entry name" value="Trk_Ktr_HKT_K-transport"/>
</dbReference>
<dbReference type="HOGENOM" id="CLU_046525_0_0_0"/>
<keyword evidence="10" id="KW-1185">Reference proteome</keyword>
<protein>
    <recommendedName>
        <fullName evidence="1">Trk system potassium uptake protein TrkA</fullName>
    </recommendedName>
</protein>
<feature type="domain" description="RCK C-terminal" evidence="8">
    <location>
        <begin position="124"/>
        <end position="206"/>
    </location>
</feature>
<dbReference type="Gene3D" id="3.40.50.720">
    <property type="entry name" value="NAD(P)-binding Rossmann-like Domain"/>
    <property type="match status" value="2"/>
</dbReference>
<name>I0IGU8_PHYMF</name>
<dbReference type="PANTHER" id="PTHR43833">
    <property type="entry name" value="POTASSIUM CHANNEL PROTEIN 2-RELATED-RELATED"/>
    <property type="match status" value="1"/>
</dbReference>
<gene>
    <name evidence="9" type="primary">trkA</name>
    <name evidence="9" type="ordered locus">PSMK_23270</name>
</gene>
<feature type="domain" description="RCK N-terminal" evidence="7">
    <location>
        <begin position="210"/>
        <end position="327"/>
    </location>
</feature>
<dbReference type="AlphaFoldDB" id="I0IGU8"/>
<keyword evidence="6" id="KW-0406">Ion transport</keyword>
<reference evidence="9 10" key="1">
    <citation type="submission" date="2012-02" db="EMBL/GenBank/DDBJ databases">
        <title>Complete genome sequence of Phycisphaera mikurensis NBRC 102666.</title>
        <authorList>
            <person name="Ankai A."/>
            <person name="Hosoyama A."/>
            <person name="Terui Y."/>
            <person name="Sekine M."/>
            <person name="Fukai R."/>
            <person name="Kato Y."/>
            <person name="Nakamura S."/>
            <person name="Yamada-Narita S."/>
            <person name="Kawakoshi A."/>
            <person name="Fukunaga Y."/>
            <person name="Yamazaki S."/>
            <person name="Fujita N."/>
        </authorList>
    </citation>
    <scope>NUCLEOTIDE SEQUENCE [LARGE SCALE GENOMIC DNA]</scope>
    <source>
        <strain evidence="10">NBRC 102666 / KCTC 22515 / FYK2301M01</strain>
    </source>
</reference>
<dbReference type="NCBIfam" id="NF007039">
    <property type="entry name" value="PRK09496.3-2"/>
    <property type="match status" value="1"/>
</dbReference>